<name>A0A2I0KFF3_PUNGR</name>
<comment type="caution">
    <text evidence="2">The sequence shown here is derived from an EMBL/GenBank/DDBJ whole genome shotgun (WGS) entry which is preliminary data.</text>
</comment>
<evidence type="ECO:0000313" key="3">
    <source>
        <dbReference type="Proteomes" id="UP000233551"/>
    </source>
</evidence>
<protein>
    <submittedName>
        <fullName evidence="2">Uncharacterized protein</fullName>
    </submittedName>
</protein>
<organism evidence="2 3">
    <name type="scientific">Punica granatum</name>
    <name type="common">Pomegranate</name>
    <dbReference type="NCBI Taxonomy" id="22663"/>
    <lineage>
        <taxon>Eukaryota</taxon>
        <taxon>Viridiplantae</taxon>
        <taxon>Streptophyta</taxon>
        <taxon>Embryophyta</taxon>
        <taxon>Tracheophyta</taxon>
        <taxon>Spermatophyta</taxon>
        <taxon>Magnoliopsida</taxon>
        <taxon>eudicotyledons</taxon>
        <taxon>Gunneridae</taxon>
        <taxon>Pentapetalae</taxon>
        <taxon>rosids</taxon>
        <taxon>malvids</taxon>
        <taxon>Myrtales</taxon>
        <taxon>Lythraceae</taxon>
        <taxon>Punica</taxon>
    </lineage>
</organism>
<feature type="region of interest" description="Disordered" evidence="1">
    <location>
        <begin position="51"/>
        <end position="83"/>
    </location>
</feature>
<dbReference type="AlphaFoldDB" id="A0A2I0KFF3"/>
<dbReference type="EMBL" id="PGOL01000625">
    <property type="protein sequence ID" value="PKI67241.1"/>
    <property type="molecule type" value="Genomic_DNA"/>
</dbReference>
<evidence type="ECO:0000313" key="2">
    <source>
        <dbReference type="EMBL" id="PKI67241.1"/>
    </source>
</evidence>
<proteinExistence type="predicted"/>
<accession>A0A2I0KFF3</accession>
<gene>
    <name evidence="2" type="ORF">CRG98_012382</name>
</gene>
<reference evidence="2 3" key="1">
    <citation type="submission" date="2017-11" db="EMBL/GenBank/DDBJ databases">
        <title>De-novo sequencing of pomegranate (Punica granatum L.) genome.</title>
        <authorList>
            <person name="Akparov Z."/>
            <person name="Amiraslanov A."/>
            <person name="Hajiyeva S."/>
            <person name="Abbasov M."/>
            <person name="Kaur K."/>
            <person name="Hamwieh A."/>
            <person name="Solovyev V."/>
            <person name="Salamov A."/>
            <person name="Braich B."/>
            <person name="Kosarev P."/>
            <person name="Mahmoud A."/>
            <person name="Hajiyev E."/>
            <person name="Babayeva S."/>
            <person name="Izzatullayeva V."/>
            <person name="Mammadov A."/>
            <person name="Mammadov A."/>
            <person name="Sharifova S."/>
            <person name="Ojaghi J."/>
            <person name="Eynullazada K."/>
            <person name="Bayramov B."/>
            <person name="Abdulazimova A."/>
            <person name="Shahmuradov I."/>
        </authorList>
    </citation>
    <scope>NUCLEOTIDE SEQUENCE [LARGE SCALE GENOMIC DNA]</scope>
    <source>
        <strain evidence="3">cv. AG2017</strain>
        <tissue evidence="2">Leaf</tissue>
    </source>
</reference>
<dbReference type="Proteomes" id="UP000233551">
    <property type="component" value="Unassembled WGS sequence"/>
</dbReference>
<feature type="compositionally biased region" description="Basic and acidic residues" evidence="1">
    <location>
        <begin position="70"/>
        <end position="83"/>
    </location>
</feature>
<keyword evidence="3" id="KW-1185">Reference proteome</keyword>
<evidence type="ECO:0000256" key="1">
    <source>
        <dbReference type="SAM" id="MobiDB-lite"/>
    </source>
</evidence>
<sequence length="83" mass="8675">MADSSWVGRGLGLTQIEAAATRGYEGAKRDPQVNGNWEVGVAAAHGRVRVVGGPSKSVGTIHQSRGGRRLTGDQEKLEKSGFG</sequence>